<feature type="transmembrane region" description="Helical" evidence="10">
    <location>
        <begin position="701"/>
        <end position="726"/>
    </location>
</feature>
<proteinExistence type="inferred from homology"/>
<evidence type="ECO:0000256" key="4">
    <source>
        <dbReference type="ARBA" id="ARBA00022692"/>
    </source>
</evidence>
<reference evidence="12" key="2">
    <citation type="journal article" date="2018" name="Nat. Commun.">
        <title>Extreme sensitivity to ultraviolet light in the fungal pathogen causing white-nose syndrome of bats.</title>
        <authorList>
            <person name="Palmer J.M."/>
            <person name="Drees K.P."/>
            <person name="Foster J.T."/>
            <person name="Lindner D.L."/>
        </authorList>
    </citation>
    <scope>NUCLEOTIDE SEQUENCE [LARGE SCALE GENOMIC DNA]</scope>
    <source>
        <strain evidence="12">UAMH 10579</strain>
    </source>
</reference>
<evidence type="ECO:0000256" key="1">
    <source>
        <dbReference type="ARBA" id="ARBA00004141"/>
    </source>
</evidence>
<reference evidence="11 12" key="1">
    <citation type="submission" date="2016-03" db="EMBL/GenBank/DDBJ databases">
        <title>Comparative genomics of Pseudogymnoascus destructans, the fungus causing white-nose syndrome of bats.</title>
        <authorList>
            <person name="Palmer J.M."/>
            <person name="Drees K.P."/>
            <person name="Foster J.T."/>
            <person name="Lindner D.L."/>
        </authorList>
    </citation>
    <scope>NUCLEOTIDE SEQUENCE [LARGE SCALE GENOMIC DNA]</scope>
    <source>
        <strain evidence="11 12">UAMH 10579</strain>
    </source>
</reference>
<dbReference type="GO" id="GO:0035673">
    <property type="term" value="F:oligopeptide transmembrane transporter activity"/>
    <property type="evidence" value="ECO:0007669"/>
    <property type="project" value="InterPro"/>
</dbReference>
<dbReference type="Proteomes" id="UP000091956">
    <property type="component" value="Unassembled WGS sequence"/>
</dbReference>
<evidence type="ECO:0008006" key="13">
    <source>
        <dbReference type="Google" id="ProtNLM"/>
    </source>
</evidence>
<feature type="transmembrane region" description="Helical" evidence="10">
    <location>
        <begin position="518"/>
        <end position="537"/>
    </location>
</feature>
<dbReference type="Pfam" id="PF03169">
    <property type="entry name" value="OPT"/>
    <property type="match status" value="1"/>
</dbReference>
<keyword evidence="6" id="KW-0653">Protein transport</keyword>
<evidence type="ECO:0000256" key="9">
    <source>
        <dbReference type="SAM" id="MobiDB-lite"/>
    </source>
</evidence>
<comment type="subcellular location">
    <subcellularLocation>
        <location evidence="1">Membrane</location>
        <topology evidence="1">Multi-pass membrane protein</topology>
    </subcellularLocation>
</comment>
<keyword evidence="5" id="KW-0571">Peptide transport</keyword>
<dbReference type="PANTHER" id="PTHR22601">
    <property type="entry name" value="ISP4 LIKE PROTEIN"/>
    <property type="match status" value="1"/>
</dbReference>
<feature type="transmembrane region" description="Helical" evidence="10">
    <location>
        <begin position="115"/>
        <end position="135"/>
    </location>
</feature>
<dbReference type="AlphaFoldDB" id="A0A1B8GF45"/>
<evidence type="ECO:0000256" key="3">
    <source>
        <dbReference type="ARBA" id="ARBA00022448"/>
    </source>
</evidence>
<sequence length="814" mass="91094">MGLLSFRKGQGPVVENPTTDADAISSGVDKGVTAEPKHYVPPDEIRKELSAFEKEHMWDPNMPQENLNAVKKALQADDVNAEMALENALIEEDSPYAEVRAAVRNYDEEVPANTIRAWVIGMLWTTIGSAINMLFSLRNPSIYLTPVVTLLLSYPTGVAWAAVMPTRKFKTFGITWSLNPGPFNMKEHAVIVIMANASFGGSTAYSTDVLLAQEVYYKQKFGWGYQLLLTITCQMLGLGLAGVTRTWLVEPAAMIWPSNLVTTTLFETIHTKTAPDAVKTSGWTMGRYKWFLIVMGAIFVWEWFPLWIAPFLATFTFVCWAAPNNVVVNQLFGGQTGLSLIPITFDWSTLTAFIYSPLVYPFHAIANTMLGMVVFVIITSIGIHYTGALYSEYLPMSTSGSFDNTGKAYKVANILNADYTLNEEKYKAYSPLFLSTTFGLTYGLSFATIAALVVHTGLFNGKQIWRQFRASREDGADVHMRMMLKYKEAPVWWYGASFVVMFALGLVTCLAWDTHLTWWGFIIALLISLFFYLPIGIVQATTNVQLGLNVITEFIVGYMLPGRPLAMMMFKMYGYITVYQGLYFTQDLKLAHYMKVPQRTIFWAMFVATLWSCFVQIAVYNWALGNFDGVCTDSQPDRYTCPGAKVFFTASIIWGVIGPNRVFGSNGIYHCMEYFFILGAGLPVLVYFLARRYPRSIIRFINTPVLFGGTGNIPPATVMIYASWGFVGTMFNKVIKKRHPGWWTEYNYITSAALDSGTIICVLLIFFALQLPKINSPQWWGGANGGYTNNGDWNAATQKQVADGEIFGPARGTW</sequence>
<evidence type="ECO:0000313" key="11">
    <source>
        <dbReference type="EMBL" id="OBT94456.1"/>
    </source>
</evidence>
<keyword evidence="4 10" id="KW-0812">Transmembrane</keyword>
<keyword evidence="12" id="KW-1185">Reference proteome</keyword>
<dbReference type="GO" id="GO:0015031">
    <property type="term" value="P:protein transport"/>
    <property type="evidence" value="ECO:0007669"/>
    <property type="project" value="UniProtKB-KW"/>
</dbReference>
<feature type="transmembrane region" description="Helical" evidence="10">
    <location>
        <begin position="667"/>
        <end position="689"/>
    </location>
</feature>
<protein>
    <recommendedName>
        <fullName evidence="13">OPT family small oligopeptide transporter</fullName>
    </recommendedName>
</protein>
<name>A0A1B8GF45_9PEZI</name>
<dbReference type="GeneID" id="28840623"/>
<evidence type="ECO:0000256" key="8">
    <source>
        <dbReference type="ARBA" id="ARBA00023136"/>
    </source>
</evidence>
<evidence type="ECO:0000256" key="5">
    <source>
        <dbReference type="ARBA" id="ARBA00022856"/>
    </source>
</evidence>
<keyword evidence="7 10" id="KW-1133">Transmembrane helix</keyword>
<keyword evidence="8 10" id="KW-0472">Membrane</keyword>
<organism evidence="11 12">
    <name type="scientific">Pseudogymnoascus verrucosus</name>
    <dbReference type="NCBI Taxonomy" id="342668"/>
    <lineage>
        <taxon>Eukaryota</taxon>
        <taxon>Fungi</taxon>
        <taxon>Dikarya</taxon>
        <taxon>Ascomycota</taxon>
        <taxon>Pezizomycotina</taxon>
        <taxon>Leotiomycetes</taxon>
        <taxon>Thelebolales</taxon>
        <taxon>Thelebolaceae</taxon>
        <taxon>Pseudogymnoascus</taxon>
    </lineage>
</organism>
<dbReference type="NCBIfam" id="TIGR00727">
    <property type="entry name" value="ISP4_OPT"/>
    <property type="match status" value="1"/>
</dbReference>
<dbReference type="OrthoDB" id="9986677at2759"/>
<evidence type="ECO:0000256" key="10">
    <source>
        <dbReference type="SAM" id="Phobius"/>
    </source>
</evidence>
<accession>A0A1B8GF45</accession>
<dbReference type="InterPro" id="IPR004813">
    <property type="entry name" value="OPT"/>
</dbReference>
<feature type="transmembrane region" description="Helical" evidence="10">
    <location>
        <begin position="141"/>
        <end position="163"/>
    </location>
</feature>
<gene>
    <name evidence="11" type="ORF">VE01_07237</name>
</gene>
<feature type="transmembrane region" description="Helical" evidence="10">
    <location>
        <begin position="290"/>
        <end position="318"/>
    </location>
</feature>
<keyword evidence="3" id="KW-0813">Transport</keyword>
<dbReference type="NCBIfam" id="TIGR00728">
    <property type="entry name" value="OPT_sfam"/>
    <property type="match status" value="1"/>
</dbReference>
<feature type="transmembrane region" description="Helical" evidence="10">
    <location>
        <begin position="491"/>
        <end position="512"/>
    </location>
</feature>
<dbReference type="EMBL" id="KV460243">
    <property type="protein sequence ID" value="OBT94456.1"/>
    <property type="molecule type" value="Genomic_DNA"/>
</dbReference>
<dbReference type="GO" id="GO:0016020">
    <property type="term" value="C:membrane"/>
    <property type="evidence" value="ECO:0007669"/>
    <property type="project" value="UniProtKB-SubCell"/>
</dbReference>
<feature type="region of interest" description="Disordered" evidence="9">
    <location>
        <begin position="1"/>
        <end position="20"/>
    </location>
</feature>
<dbReference type="InterPro" id="IPR004648">
    <property type="entry name" value="Oligpept_transpt"/>
</dbReference>
<evidence type="ECO:0000256" key="7">
    <source>
        <dbReference type="ARBA" id="ARBA00022989"/>
    </source>
</evidence>
<evidence type="ECO:0000256" key="2">
    <source>
        <dbReference type="ARBA" id="ARBA00008807"/>
    </source>
</evidence>
<feature type="transmembrane region" description="Helical" evidence="10">
    <location>
        <begin position="370"/>
        <end position="390"/>
    </location>
</feature>
<comment type="similarity">
    <text evidence="2">Belongs to the oligopeptide OPT transporter family.</text>
</comment>
<feature type="transmembrane region" description="Helical" evidence="10">
    <location>
        <begin position="439"/>
        <end position="459"/>
    </location>
</feature>
<feature type="transmembrane region" description="Helical" evidence="10">
    <location>
        <begin position="746"/>
        <end position="769"/>
    </location>
</feature>
<dbReference type="RefSeq" id="XP_018128189.1">
    <property type="nucleotide sequence ID" value="XM_018276672.2"/>
</dbReference>
<feature type="transmembrane region" description="Helical" evidence="10">
    <location>
        <begin position="338"/>
        <end position="358"/>
    </location>
</feature>
<evidence type="ECO:0000313" key="12">
    <source>
        <dbReference type="Proteomes" id="UP000091956"/>
    </source>
</evidence>
<evidence type="ECO:0000256" key="6">
    <source>
        <dbReference type="ARBA" id="ARBA00022927"/>
    </source>
</evidence>
<feature type="transmembrane region" description="Helical" evidence="10">
    <location>
        <begin position="600"/>
        <end position="620"/>
    </location>
</feature>